<dbReference type="RefSeq" id="WP_091781885.1">
    <property type="nucleotide sequence ID" value="NZ_LT629711.1"/>
</dbReference>
<dbReference type="Gene3D" id="1.25.40.380">
    <property type="entry name" value="Protein of unknown function DUF1810"/>
    <property type="match status" value="1"/>
</dbReference>
<proteinExistence type="predicted"/>
<evidence type="ECO:0000313" key="1">
    <source>
        <dbReference type="EMBL" id="SDO88051.1"/>
    </source>
</evidence>
<dbReference type="PIRSF" id="PIRSF008546">
    <property type="entry name" value="UCP008546"/>
    <property type="match status" value="1"/>
</dbReference>
<dbReference type="Proteomes" id="UP000199077">
    <property type="component" value="Chromosome I"/>
</dbReference>
<dbReference type="InterPro" id="IPR036287">
    <property type="entry name" value="Rv1873-like_sf"/>
</dbReference>
<name>A0A1H0N5Z6_9MICO</name>
<dbReference type="InterPro" id="IPR014937">
    <property type="entry name" value="DUF1810"/>
</dbReference>
<accession>A0A1H0N5Z6</accession>
<keyword evidence="2" id="KW-1185">Reference proteome</keyword>
<dbReference type="OrthoDB" id="9801870at2"/>
<organism evidence="1 2">
    <name type="scientific">Pedococcus dokdonensis</name>
    <dbReference type="NCBI Taxonomy" id="443156"/>
    <lineage>
        <taxon>Bacteria</taxon>
        <taxon>Bacillati</taxon>
        <taxon>Actinomycetota</taxon>
        <taxon>Actinomycetes</taxon>
        <taxon>Micrococcales</taxon>
        <taxon>Intrasporangiaceae</taxon>
        <taxon>Pedococcus</taxon>
    </lineage>
</organism>
<reference evidence="2" key="1">
    <citation type="submission" date="2016-10" db="EMBL/GenBank/DDBJ databases">
        <authorList>
            <person name="Varghese N."/>
            <person name="Submissions S."/>
        </authorList>
    </citation>
    <scope>NUCLEOTIDE SEQUENCE [LARGE SCALE GENOMIC DNA]</scope>
    <source>
        <strain evidence="2">DSM 22329</strain>
    </source>
</reference>
<dbReference type="EMBL" id="LT629711">
    <property type="protein sequence ID" value="SDO88051.1"/>
    <property type="molecule type" value="Genomic_DNA"/>
</dbReference>
<dbReference type="SUPFAM" id="SSF140736">
    <property type="entry name" value="Rv1873-like"/>
    <property type="match status" value="1"/>
</dbReference>
<evidence type="ECO:0000313" key="2">
    <source>
        <dbReference type="Proteomes" id="UP000199077"/>
    </source>
</evidence>
<protein>
    <submittedName>
        <fullName evidence="1">Uncharacterized protein, DUF1810 family</fullName>
    </submittedName>
</protein>
<dbReference type="AlphaFoldDB" id="A0A1H0N5Z6"/>
<dbReference type="STRING" id="443156.SAMN04489867_0837"/>
<gene>
    <name evidence="1" type="ORF">SAMN04489867_0837</name>
</gene>
<sequence>MAAVDESRDRSGELARFVVAQDEHGTYAAALAELRAGRKRTHWMWFVFPQVEGLGTSATARHFALRGLSEARAYLAHPVLGPRLRESAQALLDLPASDPVRVLGDIDALKLRSSMTLFARADDEDRTEFRAVLDRYFGGVDDPATLERV</sequence>
<dbReference type="Pfam" id="PF08837">
    <property type="entry name" value="DUF1810"/>
    <property type="match status" value="1"/>
</dbReference>